<feature type="compositionally biased region" description="Basic and acidic residues" evidence="1">
    <location>
        <begin position="1"/>
        <end position="14"/>
    </location>
</feature>
<evidence type="ECO:0000313" key="2">
    <source>
        <dbReference type="EMBL" id="KAB7784204.1"/>
    </source>
</evidence>
<evidence type="ECO:0000313" key="3">
    <source>
        <dbReference type="Proteomes" id="UP000469949"/>
    </source>
</evidence>
<feature type="compositionally biased region" description="Low complexity" evidence="1">
    <location>
        <begin position="101"/>
        <end position="113"/>
    </location>
</feature>
<feature type="compositionally biased region" description="Basic residues" evidence="1">
    <location>
        <begin position="216"/>
        <end position="227"/>
    </location>
</feature>
<evidence type="ECO:0000256" key="1">
    <source>
        <dbReference type="SAM" id="MobiDB-lite"/>
    </source>
</evidence>
<feature type="compositionally biased region" description="Basic residues" evidence="1">
    <location>
        <begin position="160"/>
        <end position="172"/>
    </location>
</feature>
<gene>
    <name evidence="2" type="ORF">F8B43_2237</name>
</gene>
<accession>A0A833J4S7</accession>
<organism evidence="2 3">
    <name type="scientific">Methylorubrum populi</name>
    <dbReference type="NCBI Taxonomy" id="223967"/>
    <lineage>
        <taxon>Bacteria</taxon>
        <taxon>Pseudomonadati</taxon>
        <taxon>Pseudomonadota</taxon>
        <taxon>Alphaproteobacteria</taxon>
        <taxon>Hyphomicrobiales</taxon>
        <taxon>Methylobacteriaceae</taxon>
        <taxon>Methylorubrum</taxon>
    </lineage>
</organism>
<comment type="caution">
    <text evidence="2">The sequence shown here is derived from an EMBL/GenBank/DDBJ whole genome shotgun (WGS) entry which is preliminary data.</text>
</comment>
<dbReference type="AlphaFoldDB" id="A0A833J4S7"/>
<sequence length="343" mass="37443">MSDHPLEPPHDLRSRPGRRRVRGPGRLAVPDPRQQPGAGAVRPAGCLPGRALALAADDRDPRSALRPARRHLPPRSRPGKAHRLSRTGRGARLRSRPRPGPAARPLAHGLAGRPRLGRSRGGVPDRKGRPAALSAHRHPLDPSRLCAGLPHDPVADGRAPARRHRGQTRAHRPSLLGGSRPQVRAPPHGGGGGQRVRERGPAHPRQRPAVADGGTRARRRRPPRHARGVPQRRSPRRSAPPRDLRRFLRAAHPAQPDRDAHRALRRHVPRGAFPVVDRNRLALSRSGPARFRPRRDGRALRDRPAAARHPDRAARGTRPRAQADGRDRGKDHGSGFAARAASA</sequence>
<feature type="compositionally biased region" description="Basic and acidic residues" evidence="1">
    <location>
        <begin position="294"/>
        <end position="314"/>
    </location>
</feature>
<feature type="compositionally biased region" description="Basic and acidic residues" evidence="1">
    <location>
        <begin position="321"/>
        <end position="333"/>
    </location>
</feature>
<name>A0A833J4S7_9HYPH</name>
<protein>
    <submittedName>
        <fullName evidence="2">Uncharacterized protein</fullName>
    </submittedName>
</protein>
<feature type="compositionally biased region" description="Basic residues" evidence="1">
    <location>
        <begin position="67"/>
        <end position="97"/>
    </location>
</feature>
<reference evidence="2 3" key="1">
    <citation type="submission" date="2019-10" db="EMBL/GenBank/DDBJ databases">
        <title>Draft Genome Sequence of the Caffeine Degrading Methylotroph Methylorubrum populi PINKEL.</title>
        <authorList>
            <person name="Dawson S.C."/>
            <person name="Zhang X."/>
            <person name="Wright M.E."/>
            <person name="Sharma G."/>
            <person name="Langner J.T."/>
            <person name="Ditty J.L."/>
            <person name="Subuyuj G.A."/>
        </authorList>
    </citation>
    <scope>NUCLEOTIDE SEQUENCE [LARGE SCALE GENOMIC DNA]</scope>
    <source>
        <strain evidence="2 3">Pinkel</strain>
    </source>
</reference>
<feature type="region of interest" description="Disordered" evidence="1">
    <location>
        <begin position="1"/>
        <end position="343"/>
    </location>
</feature>
<dbReference type="Proteomes" id="UP000469949">
    <property type="component" value="Unassembled WGS sequence"/>
</dbReference>
<dbReference type="EMBL" id="WEKV01000010">
    <property type="protein sequence ID" value="KAB7784204.1"/>
    <property type="molecule type" value="Genomic_DNA"/>
</dbReference>
<proteinExistence type="predicted"/>